<dbReference type="PROSITE" id="PS00061">
    <property type="entry name" value="ADH_SHORT"/>
    <property type="match status" value="1"/>
</dbReference>
<gene>
    <name evidence="3" type="ORF">ACFO3I_04450</name>
</gene>
<accession>A0ABV9JJQ7</accession>
<dbReference type="SMART" id="SM00822">
    <property type="entry name" value="PKS_KR"/>
    <property type="match status" value="1"/>
</dbReference>
<dbReference type="Gene3D" id="3.40.50.720">
    <property type="entry name" value="NAD(P)-binding Rossmann-like Domain"/>
    <property type="match status" value="2"/>
</dbReference>
<evidence type="ECO:0000313" key="3">
    <source>
        <dbReference type="EMBL" id="MFC4654275.1"/>
    </source>
</evidence>
<dbReference type="InterPro" id="IPR036291">
    <property type="entry name" value="NAD(P)-bd_dom_sf"/>
</dbReference>
<evidence type="ECO:0000259" key="2">
    <source>
        <dbReference type="SMART" id="SM00822"/>
    </source>
</evidence>
<dbReference type="InterPro" id="IPR057326">
    <property type="entry name" value="KR_dom"/>
</dbReference>
<dbReference type="Proteomes" id="UP001595962">
    <property type="component" value="Unassembled WGS sequence"/>
</dbReference>
<dbReference type="RefSeq" id="WP_377332093.1">
    <property type="nucleotide sequence ID" value="NZ_JBHSGB010000005.1"/>
</dbReference>
<comment type="similarity">
    <text evidence="1">Belongs to the short-chain dehydrogenases/reductases (SDR) family.</text>
</comment>
<dbReference type="EMBL" id="JBHSGB010000005">
    <property type="protein sequence ID" value="MFC4654275.1"/>
    <property type="molecule type" value="Genomic_DNA"/>
</dbReference>
<protein>
    <submittedName>
        <fullName evidence="3">SDR family oxidoreductase</fullName>
    </submittedName>
</protein>
<dbReference type="PANTHER" id="PTHR42760">
    <property type="entry name" value="SHORT-CHAIN DEHYDROGENASES/REDUCTASES FAMILY MEMBER"/>
    <property type="match status" value="1"/>
</dbReference>
<dbReference type="SUPFAM" id="SSF51735">
    <property type="entry name" value="NAD(P)-binding Rossmann-fold domains"/>
    <property type="match status" value="1"/>
</dbReference>
<reference evidence="4" key="1">
    <citation type="journal article" date="2019" name="Int. J. Syst. Evol. Microbiol.">
        <title>The Global Catalogue of Microorganisms (GCM) 10K type strain sequencing project: providing services to taxonomists for standard genome sequencing and annotation.</title>
        <authorList>
            <consortium name="The Broad Institute Genomics Platform"/>
            <consortium name="The Broad Institute Genome Sequencing Center for Infectious Disease"/>
            <person name="Wu L."/>
            <person name="Ma J."/>
        </authorList>
    </citation>
    <scope>NUCLEOTIDE SEQUENCE [LARGE SCALE GENOMIC DNA]</scope>
    <source>
        <strain evidence="4">DT28</strain>
    </source>
</reference>
<comment type="caution">
    <text evidence="3">The sequence shown here is derived from an EMBL/GenBank/DDBJ whole genome shotgun (WGS) entry which is preliminary data.</text>
</comment>
<dbReference type="PANTHER" id="PTHR42760:SF78">
    <property type="entry name" value="3-OXOACYL-[ACYL-CARRIER-PROTEIN] REDUCTASE [NADH]"/>
    <property type="match status" value="1"/>
</dbReference>
<evidence type="ECO:0000313" key="4">
    <source>
        <dbReference type="Proteomes" id="UP001595962"/>
    </source>
</evidence>
<proteinExistence type="inferred from homology"/>
<feature type="domain" description="Ketoreductase" evidence="2">
    <location>
        <begin position="194"/>
        <end position="373"/>
    </location>
</feature>
<evidence type="ECO:0000256" key="1">
    <source>
        <dbReference type="ARBA" id="ARBA00006484"/>
    </source>
</evidence>
<sequence length="431" mass="45892">MWESLLYKLMGRRPPVALQRQASSVLQPGCYGYFSPQSVSEPALPNAVGVQWQQLSITSTTEPARLAGLLIDCRQLRHVSELQQLMALQQQLARLQNQSPILLVNDSVRVHCAEHSACQSGLTGFVRSLAKELGGKACRVNLLDLAGADWSAAEASLQFFLSPASCYVSGQLLQLNAAEAMPPSCGHNRPLSGKTALVTGASRGIGKAIATQLAAGGAFVIGLDLPSASAVLEPLMQSLQGHSITLDLTAEDAPAALLAALAERQLKLDILVHNAGVTRDRTLKNMTVTDWQLVLELNLGAQIRLNDALLGSAQLAEQAAFVSLSSINGLAGQRGQCNYACAKSALTGYIQSMAQRYPSHRFNAVAPGFIRTDMTAKMPWLIREIGQRFNSLGQAGEPLDVAQAVSYLARPDNSACNAQVLRVCGQSLVGA</sequence>
<keyword evidence="4" id="KW-1185">Reference proteome</keyword>
<dbReference type="InterPro" id="IPR002347">
    <property type="entry name" value="SDR_fam"/>
</dbReference>
<name>A0ABV9JJQ7_9GAMM</name>
<organism evidence="3 4">
    <name type="scientific">Rheinheimera marina</name>
    <dbReference type="NCBI Taxonomy" id="1774958"/>
    <lineage>
        <taxon>Bacteria</taxon>
        <taxon>Pseudomonadati</taxon>
        <taxon>Pseudomonadota</taxon>
        <taxon>Gammaproteobacteria</taxon>
        <taxon>Chromatiales</taxon>
        <taxon>Chromatiaceae</taxon>
        <taxon>Rheinheimera</taxon>
    </lineage>
</organism>
<dbReference type="PRINTS" id="PR00081">
    <property type="entry name" value="GDHRDH"/>
</dbReference>
<dbReference type="InterPro" id="IPR020904">
    <property type="entry name" value="Sc_DH/Rdtase_CS"/>
</dbReference>
<dbReference type="Pfam" id="PF13561">
    <property type="entry name" value="adh_short_C2"/>
    <property type="match status" value="1"/>
</dbReference>